<name>A0A2W7IU46_9PROT</name>
<dbReference type="EMBL" id="QKYU01000001">
    <property type="protein sequence ID" value="PZW50979.1"/>
    <property type="molecule type" value="Genomic_DNA"/>
</dbReference>
<accession>A0A2W7IU46</accession>
<gene>
    <name evidence="2" type="ORF">C8P66_101195</name>
</gene>
<proteinExistence type="predicted"/>
<reference evidence="2 3" key="1">
    <citation type="submission" date="2018-06" db="EMBL/GenBank/DDBJ databases">
        <title>Genomic Encyclopedia of Archaeal and Bacterial Type Strains, Phase II (KMG-II): from individual species to whole genera.</title>
        <authorList>
            <person name="Goeker M."/>
        </authorList>
    </citation>
    <scope>NUCLEOTIDE SEQUENCE [LARGE SCALE GENOMIC DNA]</scope>
    <source>
        <strain evidence="2 3">DSM 24525</strain>
    </source>
</reference>
<organism evidence="2 3">
    <name type="scientific">Humitalea rosea</name>
    <dbReference type="NCBI Taxonomy" id="990373"/>
    <lineage>
        <taxon>Bacteria</taxon>
        <taxon>Pseudomonadati</taxon>
        <taxon>Pseudomonadota</taxon>
        <taxon>Alphaproteobacteria</taxon>
        <taxon>Acetobacterales</taxon>
        <taxon>Roseomonadaceae</taxon>
        <taxon>Humitalea</taxon>
    </lineage>
</organism>
<sequence>MPRTILFTNIMLTGRSGTEVVTEQLAEGLRRRGHRPVLYTPHPGALAEHLRWRGHLVISDPAALPKPPDLIHAHHTGPAMAALAAHPGVPALFVCHDATAPFDAAPPHPRLRRLFAVDERCRARLVAEGAAPASIGLLPNAVELARIPPRPAPLPDRPRRALAMTKHAAHLPALRAACAAAGISLEEAGSGPGRMTDTPEAGFAEADLVFATARTALEAAAAGAGVIVCDARGCAGFLTRARAEAWLPWNLGAGVLKDPSEVAVLAAAIAEYSAGEAEAAAALVRAESGIETMLDRLEAIYDEMLATPVPVDPAAEAAALGRFLSGWVPSFNPALPWYPLVEAVAPRAPAPPPRIEALVEALAGDLGGAIAGLTRAQAGLPPEVAALRQDLARLGTEEAAARARDQEALGAALARIGDRLEALARRPGEDPPSWPALRAEVADLRWRLDGLAARGAEDPPSWPALQAEVARIDTRLAALAARRGPGGWIGDGLRGLWRRLVPHRIRAALHRRRAG</sequence>
<evidence type="ECO:0000313" key="3">
    <source>
        <dbReference type="Proteomes" id="UP000249688"/>
    </source>
</evidence>
<dbReference type="SUPFAM" id="SSF53756">
    <property type="entry name" value="UDP-Glycosyltransferase/glycogen phosphorylase"/>
    <property type="match status" value="1"/>
</dbReference>
<dbReference type="OrthoDB" id="7281949at2"/>
<dbReference type="AlphaFoldDB" id="A0A2W7IU46"/>
<dbReference type="InterPro" id="IPR028098">
    <property type="entry name" value="Glyco_trans_4-like_N"/>
</dbReference>
<dbReference type="GO" id="GO:0016757">
    <property type="term" value="F:glycosyltransferase activity"/>
    <property type="evidence" value="ECO:0007669"/>
    <property type="project" value="UniProtKB-ARBA"/>
</dbReference>
<keyword evidence="2" id="KW-0808">Transferase</keyword>
<dbReference type="RefSeq" id="WP_111396260.1">
    <property type="nucleotide sequence ID" value="NZ_QKYU01000001.1"/>
</dbReference>
<dbReference type="Pfam" id="PF13439">
    <property type="entry name" value="Glyco_transf_4"/>
    <property type="match status" value="1"/>
</dbReference>
<evidence type="ECO:0000313" key="2">
    <source>
        <dbReference type="EMBL" id="PZW50979.1"/>
    </source>
</evidence>
<dbReference type="Proteomes" id="UP000249688">
    <property type="component" value="Unassembled WGS sequence"/>
</dbReference>
<evidence type="ECO:0000259" key="1">
    <source>
        <dbReference type="Pfam" id="PF13439"/>
    </source>
</evidence>
<feature type="domain" description="Glycosyltransferase subfamily 4-like N-terminal" evidence="1">
    <location>
        <begin position="16"/>
        <end position="146"/>
    </location>
</feature>
<dbReference type="Gene3D" id="3.40.50.2000">
    <property type="entry name" value="Glycogen Phosphorylase B"/>
    <property type="match status" value="1"/>
</dbReference>
<comment type="caution">
    <text evidence="2">The sequence shown here is derived from an EMBL/GenBank/DDBJ whole genome shotgun (WGS) entry which is preliminary data.</text>
</comment>
<keyword evidence="3" id="KW-1185">Reference proteome</keyword>
<protein>
    <submittedName>
        <fullName evidence="2">Glycosyl transferase family 4</fullName>
    </submittedName>
</protein>